<proteinExistence type="predicted"/>
<dbReference type="Gramene" id="Kaladp0048s0456.1.v1.1">
    <property type="protein sequence ID" value="Kaladp0048s0456.1.v1.1"/>
    <property type="gene ID" value="Kaladp0048s0456.v1.1"/>
</dbReference>
<reference evidence="1" key="1">
    <citation type="submission" date="2021-01" db="UniProtKB">
        <authorList>
            <consortium name="EnsemblPlants"/>
        </authorList>
    </citation>
    <scope>IDENTIFICATION</scope>
</reference>
<keyword evidence="2" id="KW-1185">Reference proteome</keyword>
<organism evidence="1 2">
    <name type="scientific">Kalanchoe fedtschenkoi</name>
    <name type="common">Lavender scallops</name>
    <name type="synonym">South American air plant</name>
    <dbReference type="NCBI Taxonomy" id="63787"/>
    <lineage>
        <taxon>Eukaryota</taxon>
        <taxon>Viridiplantae</taxon>
        <taxon>Streptophyta</taxon>
        <taxon>Embryophyta</taxon>
        <taxon>Tracheophyta</taxon>
        <taxon>Spermatophyta</taxon>
        <taxon>Magnoliopsida</taxon>
        <taxon>eudicotyledons</taxon>
        <taxon>Gunneridae</taxon>
        <taxon>Pentapetalae</taxon>
        <taxon>Saxifragales</taxon>
        <taxon>Crassulaceae</taxon>
        <taxon>Kalanchoe</taxon>
    </lineage>
</organism>
<evidence type="ECO:0000313" key="1">
    <source>
        <dbReference type="EnsemblPlants" id="Kaladp0048s0456.1.v1.1"/>
    </source>
</evidence>
<dbReference type="Proteomes" id="UP000594263">
    <property type="component" value="Unplaced"/>
</dbReference>
<accession>A0A7N0U019</accession>
<protein>
    <submittedName>
        <fullName evidence="1">Uncharacterized protein</fullName>
    </submittedName>
</protein>
<dbReference type="AlphaFoldDB" id="A0A7N0U019"/>
<name>A0A7N0U019_KALFE</name>
<evidence type="ECO:0000313" key="2">
    <source>
        <dbReference type="Proteomes" id="UP000594263"/>
    </source>
</evidence>
<sequence>MCVKQLILFAVWVDLLNERGSRMAVDNDSLFLSASFTFLMGERRWSYLSVGGKLKISEGSGMFPLGHWRNEMVVSLLNLINDTACQGGLPRDCVLFIGTFSTFFSIINGRDRKILIPSQALWLRSCHRGLCYRRIM</sequence>
<dbReference type="EnsemblPlants" id="Kaladp0048s0456.1.v1.1">
    <property type="protein sequence ID" value="Kaladp0048s0456.1.v1.1"/>
    <property type="gene ID" value="Kaladp0048s0456.v1.1"/>
</dbReference>